<protein>
    <submittedName>
        <fullName evidence="1">Uncharacterized protein</fullName>
    </submittedName>
</protein>
<gene>
    <name evidence="1" type="ORF">TM448A02853_0003</name>
</gene>
<proteinExistence type="predicted"/>
<dbReference type="AlphaFoldDB" id="A0A6H1ZYH7"/>
<name>A0A6H1ZYH7_9ZZZZ</name>
<reference evidence="1" key="1">
    <citation type="submission" date="2020-03" db="EMBL/GenBank/DDBJ databases">
        <title>The deep terrestrial virosphere.</title>
        <authorList>
            <person name="Holmfeldt K."/>
            <person name="Nilsson E."/>
            <person name="Simone D."/>
            <person name="Lopez-Fernandez M."/>
            <person name="Wu X."/>
            <person name="de Brujin I."/>
            <person name="Lundin D."/>
            <person name="Andersson A."/>
            <person name="Bertilsson S."/>
            <person name="Dopson M."/>
        </authorList>
    </citation>
    <scope>NUCLEOTIDE SEQUENCE</scope>
    <source>
        <strain evidence="1">TM448A02853</strain>
    </source>
</reference>
<sequence>MPELPKTKIIFNNQKIKCSEKYFPGKNDSVEKKFQVQVKGSVSSKLGKIKHTEILDEKEFWEFMEDYLSSVW</sequence>
<accession>A0A6H1ZYH7</accession>
<organism evidence="1">
    <name type="scientific">viral metagenome</name>
    <dbReference type="NCBI Taxonomy" id="1070528"/>
    <lineage>
        <taxon>unclassified sequences</taxon>
        <taxon>metagenomes</taxon>
        <taxon>organismal metagenomes</taxon>
    </lineage>
</organism>
<dbReference type="EMBL" id="MT144355">
    <property type="protein sequence ID" value="QJA52624.1"/>
    <property type="molecule type" value="Genomic_DNA"/>
</dbReference>
<evidence type="ECO:0000313" key="1">
    <source>
        <dbReference type="EMBL" id="QJA52624.1"/>
    </source>
</evidence>